<accession>A0A6H3FEB2</accession>
<dbReference type="Proteomes" id="UP000292919">
    <property type="component" value="Unassembled WGS sequence"/>
</dbReference>
<dbReference type="RefSeq" id="WP_118228909.1">
    <property type="nucleotide sequence ID" value="NZ_DBFBQU010000130.1"/>
</dbReference>
<evidence type="ECO:0000256" key="1">
    <source>
        <dbReference type="ARBA" id="ARBA00004651"/>
    </source>
</evidence>
<comment type="subcellular location">
    <subcellularLocation>
        <location evidence="1">Cell membrane</location>
        <topology evidence="1">Multi-pass membrane protein</topology>
    </subcellularLocation>
</comment>
<keyword evidence="3" id="KW-0997">Cell inner membrane</keyword>
<keyword evidence="11" id="KW-1185">Reference proteome</keyword>
<evidence type="ECO:0000256" key="2">
    <source>
        <dbReference type="ARBA" id="ARBA00022475"/>
    </source>
</evidence>
<gene>
    <name evidence="10" type="ORF">EB812_00970</name>
</gene>
<feature type="transmembrane region" description="Helical" evidence="8">
    <location>
        <begin position="85"/>
        <end position="111"/>
    </location>
</feature>
<feature type="transmembrane region" description="Helical" evidence="8">
    <location>
        <begin position="55"/>
        <end position="73"/>
    </location>
</feature>
<proteinExistence type="inferred from homology"/>
<comment type="similarity">
    <text evidence="7">Belongs to the ThrE exporter (TC 2.A.79) family.</text>
</comment>
<evidence type="ECO:0000256" key="7">
    <source>
        <dbReference type="ARBA" id="ARBA00034125"/>
    </source>
</evidence>
<protein>
    <submittedName>
        <fullName evidence="10">Threonine/serine exporter</fullName>
    </submittedName>
</protein>
<dbReference type="PANTHER" id="PTHR34390">
    <property type="entry name" value="UPF0442 PROTEIN YJJB-RELATED"/>
    <property type="match status" value="1"/>
</dbReference>
<evidence type="ECO:0000313" key="10">
    <source>
        <dbReference type="EMBL" id="TBH81884.1"/>
    </source>
</evidence>
<dbReference type="GO" id="GO:0005886">
    <property type="term" value="C:plasma membrane"/>
    <property type="evidence" value="ECO:0007669"/>
    <property type="project" value="UniProtKB-SubCell"/>
</dbReference>
<keyword evidence="6 8" id="KW-0472">Membrane</keyword>
<keyword evidence="4 8" id="KW-0812">Transmembrane</keyword>
<evidence type="ECO:0000256" key="3">
    <source>
        <dbReference type="ARBA" id="ARBA00022519"/>
    </source>
</evidence>
<keyword evidence="2" id="KW-1003">Cell membrane</keyword>
<dbReference type="EMBL" id="SIXC01000001">
    <property type="protein sequence ID" value="TBH81884.1"/>
    <property type="molecule type" value="Genomic_DNA"/>
</dbReference>
<dbReference type="InterPro" id="IPR024528">
    <property type="entry name" value="ThrE_2"/>
</dbReference>
<evidence type="ECO:0000256" key="6">
    <source>
        <dbReference type="ARBA" id="ARBA00023136"/>
    </source>
</evidence>
<dbReference type="PANTHER" id="PTHR34390:SF1">
    <property type="entry name" value="SUCCINATE TRANSPORTER SUBUNIT YJJB-RELATED"/>
    <property type="match status" value="1"/>
</dbReference>
<feature type="transmembrane region" description="Helical" evidence="8">
    <location>
        <begin position="6"/>
        <end position="24"/>
    </location>
</feature>
<dbReference type="Pfam" id="PF12821">
    <property type="entry name" value="ThrE_2"/>
    <property type="match status" value="1"/>
</dbReference>
<evidence type="ECO:0000256" key="5">
    <source>
        <dbReference type="ARBA" id="ARBA00022989"/>
    </source>
</evidence>
<feature type="domain" description="Threonine/Serine exporter ThrE" evidence="9">
    <location>
        <begin position="11"/>
        <end position="147"/>
    </location>
</feature>
<evidence type="ECO:0000256" key="8">
    <source>
        <dbReference type="SAM" id="Phobius"/>
    </source>
</evidence>
<dbReference type="AlphaFoldDB" id="A0A6H3FEB2"/>
<organism evidence="10 11">
    <name type="scientific">Desulfovibrio legallii</name>
    <dbReference type="NCBI Taxonomy" id="571438"/>
    <lineage>
        <taxon>Bacteria</taxon>
        <taxon>Pseudomonadati</taxon>
        <taxon>Thermodesulfobacteriota</taxon>
        <taxon>Desulfovibrionia</taxon>
        <taxon>Desulfovibrionales</taxon>
        <taxon>Desulfovibrionaceae</taxon>
        <taxon>Desulfovibrio</taxon>
    </lineage>
</organism>
<dbReference type="GO" id="GO:0015744">
    <property type="term" value="P:succinate transport"/>
    <property type="evidence" value="ECO:0007669"/>
    <property type="project" value="TreeGrafter"/>
</dbReference>
<evidence type="ECO:0000259" key="9">
    <source>
        <dbReference type="Pfam" id="PF12821"/>
    </source>
</evidence>
<sequence>MSSLLYYLGDGFFAAVAAVGFAAISRPTLRIALVAGLLAALGHICRTLLLHATVMGISSASLCAAACIGLISIPCANRWHTPAEMFVFPALLPMVPGMFAYKAILAILQFLGASGVQRQDLLVSIVFNGLTAFFIMSGLAIGALLPLLLLHRDAPLPRAWRRLLRRG</sequence>
<name>A0A6H3FEB2_9BACT</name>
<evidence type="ECO:0000256" key="4">
    <source>
        <dbReference type="ARBA" id="ARBA00022692"/>
    </source>
</evidence>
<reference evidence="10 11" key="1">
    <citation type="submission" date="2018-12" db="EMBL/GenBank/DDBJ databases">
        <title>First genome draft of Desulfovibrio legallis sp. nov.</title>
        <authorList>
            <person name="Ben Dhia O."/>
            <person name="Najjari A."/>
            <person name="Ferjani R."/>
            <person name="Fhoula I."/>
            <person name="Fardeau M.-L."/>
            <person name="Boudabbous A."/>
            <person name="Ouzari H.I."/>
        </authorList>
    </citation>
    <scope>NUCLEOTIDE SEQUENCE [LARGE SCALE GENOMIC DNA]</scope>
    <source>
        <strain evidence="10 11">H1T</strain>
    </source>
</reference>
<keyword evidence="5 8" id="KW-1133">Transmembrane helix</keyword>
<dbReference type="InterPro" id="IPR050539">
    <property type="entry name" value="ThrE_Dicarb/AminoAcid_Exp"/>
</dbReference>
<feature type="transmembrane region" description="Helical" evidence="8">
    <location>
        <begin position="123"/>
        <end position="150"/>
    </location>
</feature>
<feature type="transmembrane region" description="Helical" evidence="8">
    <location>
        <begin position="31"/>
        <end position="49"/>
    </location>
</feature>
<comment type="caution">
    <text evidence="10">The sequence shown here is derived from an EMBL/GenBank/DDBJ whole genome shotgun (WGS) entry which is preliminary data.</text>
</comment>
<evidence type="ECO:0000313" key="11">
    <source>
        <dbReference type="Proteomes" id="UP000292919"/>
    </source>
</evidence>